<reference evidence="3 4" key="1">
    <citation type="journal article" date="2016" name="Nat. Commun.">
        <title>Extremotolerant tardigrade genome and improved radiotolerance of human cultured cells by tardigrade-unique protein.</title>
        <authorList>
            <person name="Hashimoto T."/>
            <person name="Horikawa D.D."/>
            <person name="Saito Y."/>
            <person name="Kuwahara H."/>
            <person name="Kozuka-Hata H."/>
            <person name="Shin-I T."/>
            <person name="Minakuchi Y."/>
            <person name="Ohishi K."/>
            <person name="Motoyama A."/>
            <person name="Aizu T."/>
            <person name="Enomoto A."/>
            <person name="Kondo K."/>
            <person name="Tanaka S."/>
            <person name="Hara Y."/>
            <person name="Koshikawa S."/>
            <person name="Sagara H."/>
            <person name="Miura T."/>
            <person name="Yokobori S."/>
            <person name="Miyagawa K."/>
            <person name="Suzuki Y."/>
            <person name="Kubo T."/>
            <person name="Oyama M."/>
            <person name="Kohara Y."/>
            <person name="Fujiyama A."/>
            <person name="Arakawa K."/>
            <person name="Katayama T."/>
            <person name="Toyoda A."/>
            <person name="Kunieda T."/>
        </authorList>
    </citation>
    <scope>NUCLEOTIDE SEQUENCE [LARGE SCALE GENOMIC DNA]</scope>
    <source>
        <strain evidence="3 4">YOKOZUNA-1</strain>
    </source>
</reference>
<feature type="compositionally biased region" description="Low complexity" evidence="1">
    <location>
        <begin position="69"/>
        <end position="105"/>
    </location>
</feature>
<sequence length="519" mass="53732">MIGVLLSTMQTSRRMAALGLLLVVSMLFSKCHAQISIDDEYQDYADDGNTTNSSTTALLSITDDPATPSTLTDQTTTAGAATEETTSDGTTVDEASGSSTTAEESIFGSTTTPTSNPRPVPPGSRVNISIPTGPVVIIVNRPASLTSSTPTFTTRSTPSPSSDPSSTTLPSSTDSTTTDGTNTTITENVAGLTGSEIPIRPDGLVPSLVDSAANGTSSTNSSTKWAVFPTQTSSPVVIQTVDPINVDVTTVGTGALPLGSGVNTLGNAQAGAGWGTVQPVPVPAAGWGAKPVQPVPVAAQTGVGWGPAPVPVQTGWGASPQGALYGPLGGYGGVGGYGGEFGAGLFGALGFVNGFASVPGQILQVLPFGSLTVGGAGGFGARLGELPFNVTSPGNSSRADSRRSEGLFVVVEDLGEVPLFEENQDDVLNDREESTDGGEKESEESYEKPTKEERPEKEESAKADKPERGRGRPAGVRHRRRGKCAVCFSGRASRCANRFFRRRRSFCRHLTRRCLRACW</sequence>
<keyword evidence="4" id="KW-1185">Reference proteome</keyword>
<evidence type="ECO:0000256" key="2">
    <source>
        <dbReference type="SAM" id="SignalP"/>
    </source>
</evidence>
<protein>
    <submittedName>
        <fullName evidence="3">Uncharacterized protein</fullName>
    </submittedName>
</protein>
<feature type="region of interest" description="Disordered" evidence="1">
    <location>
        <begin position="422"/>
        <end position="476"/>
    </location>
</feature>
<proteinExistence type="predicted"/>
<dbReference type="AlphaFoldDB" id="A0A1D1V0H7"/>
<feature type="compositionally biased region" description="Basic and acidic residues" evidence="1">
    <location>
        <begin position="428"/>
        <end position="470"/>
    </location>
</feature>
<dbReference type="Proteomes" id="UP000186922">
    <property type="component" value="Unassembled WGS sequence"/>
</dbReference>
<dbReference type="EMBL" id="BDGG01000002">
    <property type="protein sequence ID" value="GAU93077.1"/>
    <property type="molecule type" value="Genomic_DNA"/>
</dbReference>
<organism evidence="3 4">
    <name type="scientific">Ramazzottius varieornatus</name>
    <name type="common">Water bear</name>
    <name type="synonym">Tardigrade</name>
    <dbReference type="NCBI Taxonomy" id="947166"/>
    <lineage>
        <taxon>Eukaryota</taxon>
        <taxon>Metazoa</taxon>
        <taxon>Ecdysozoa</taxon>
        <taxon>Tardigrada</taxon>
        <taxon>Eutardigrada</taxon>
        <taxon>Parachela</taxon>
        <taxon>Hypsibioidea</taxon>
        <taxon>Ramazzottiidae</taxon>
        <taxon>Ramazzottius</taxon>
    </lineage>
</organism>
<feature type="signal peptide" evidence="2">
    <location>
        <begin position="1"/>
        <end position="33"/>
    </location>
</feature>
<evidence type="ECO:0000313" key="4">
    <source>
        <dbReference type="Proteomes" id="UP000186922"/>
    </source>
</evidence>
<evidence type="ECO:0000256" key="1">
    <source>
        <dbReference type="SAM" id="MobiDB-lite"/>
    </source>
</evidence>
<gene>
    <name evidence="3" type="primary">RvY_05066-1</name>
    <name evidence="3" type="synonym">RvY_05066.1</name>
    <name evidence="3" type="ORF">RvY_05066</name>
</gene>
<keyword evidence="2" id="KW-0732">Signal</keyword>
<feature type="region of interest" description="Disordered" evidence="1">
    <location>
        <begin position="146"/>
        <end position="184"/>
    </location>
</feature>
<accession>A0A1D1V0H7</accession>
<comment type="caution">
    <text evidence="3">The sequence shown here is derived from an EMBL/GenBank/DDBJ whole genome shotgun (WGS) entry which is preliminary data.</text>
</comment>
<feature type="chain" id="PRO_5008897870" evidence="2">
    <location>
        <begin position="34"/>
        <end position="519"/>
    </location>
</feature>
<name>A0A1D1V0H7_RAMVA</name>
<evidence type="ECO:0000313" key="3">
    <source>
        <dbReference type="EMBL" id="GAU93077.1"/>
    </source>
</evidence>
<feature type="region of interest" description="Disordered" evidence="1">
    <location>
        <begin position="61"/>
        <end position="129"/>
    </location>
</feature>